<proteinExistence type="predicted"/>
<dbReference type="EMBL" id="MNZO01000016">
    <property type="protein sequence ID" value="OIP87517.1"/>
    <property type="molecule type" value="Genomic_DNA"/>
</dbReference>
<dbReference type="GO" id="GO:0006355">
    <property type="term" value="P:regulation of DNA-templated transcription"/>
    <property type="evidence" value="ECO:0007669"/>
    <property type="project" value="InterPro"/>
</dbReference>
<sequence>MNDAVITLKTDYDLKTKAMKLADELGFSLSSLINAYLKSFLRTKTVNFSTLDESRPTKFMIDSLKESKADIKAGRVSPAFSDAKSAIEWLHNDKS</sequence>
<dbReference type="Gene3D" id="1.10.1220.10">
    <property type="entry name" value="Met repressor-like"/>
    <property type="match status" value="1"/>
</dbReference>
<dbReference type="Proteomes" id="UP000182344">
    <property type="component" value="Unassembled WGS sequence"/>
</dbReference>
<dbReference type="STRING" id="1805376.AUK05_01140"/>
<accession>A0A1J5HQB3</accession>
<evidence type="ECO:0000313" key="1">
    <source>
        <dbReference type="EMBL" id="OIP87517.1"/>
    </source>
</evidence>
<dbReference type="AlphaFoldDB" id="A0A1J5HQB3"/>
<dbReference type="Pfam" id="PF04221">
    <property type="entry name" value="RelB"/>
    <property type="match status" value="1"/>
</dbReference>
<dbReference type="InterPro" id="IPR013321">
    <property type="entry name" value="Arc_rbn_hlx_hlx"/>
</dbReference>
<gene>
    <name evidence="1" type="ORF">AUK05_01140</name>
</gene>
<protein>
    <recommendedName>
        <fullName evidence="3">Damage-inducible protein J</fullName>
    </recommendedName>
</protein>
<dbReference type="InterPro" id="IPR007337">
    <property type="entry name" value="RelB/DinJ"/>
</dbReference>
<reference evidence="1 2" key="1">
    <citation type="journal article" date="2016" name="Environ. Microbiol.">
        <title>Genomic resolution of a cold subsurface aquifer community provides metabolic insights for novel microbes adapted to high CO concentrations.</title>
        <authorList>
            <person name="Probst A.J."/>
            <person name="Castelle C.J."/>
            <person name="Singh A."/>
            <person name="Brown C.T."/>
            <person name="Anantharaman K."/>
            <person name="Sharon I."/>
            <person name="Hug L.A."/>
            <person name="Burstein D."/>
            <person name="Emerson J.B."/>
            <person name="Thomas B.C."/>
            <person name="Banfield J.F."/>
        </authorList>
    </citation>
    <scope>NUCLEOTIDE SEQUENCE [LARGE SCALE GENOMIC DNA]</scope>
    <source>
        <strain evidence="1">CG2_30_35_20</strain>
    </source>
</reference>
<evidence type="ECO:0008006" key="3">
    <source>
        <dbReference type="Google" id="ProtNLM"/>
    </source>
</evidence>
<evidence type="ECO:0000313" key="2">
    <source>
        <dbReference type="Proteomes" id="UP000182344"/>
    </source>
</evidence>
<comment type="caution">
    <text evidence="1">The sequence shown here is derived from an EMBL/GenBank/DDBJ whole genome shotgun (WGS) entry which is preliminary data.</text>
</comment>
<organism evidence="1 2">
    <name type="scientific">Candidatus Shapirobacteria bacterium CG2_30_35_20</name>
    <dbReference type="NCBI Taxonomy" id="1805376"/>
    <lineage>
        <taxon>Bacteria</taxon>
        <taxon>Candidatus Shapironibacteriota</taxon>
    </lineage>
</organism>
<name>A0A1J5HQB3_9BACT</name>